<comment type="caution">
    <text evidence="1">The sequence shown here is derived from an EMBL/GenBank/DDBJ whole genome shotgun (WGS) entry which is preliminary data.</text>
</comment>
<evidence type="ECO:0000313" key="1">
    <source>
        <dbReference type="EMBL" id="KAK1941970.1"/>
    </source>
</evidence>
<dbReference type="Proteomes" id="UP001259832">
    <property type="component" value="Unassembled WGS sequence"/>
</dbReference>
<keyword evidence="2" id="KW-1185">Reference proteome</keyword>
<evidence type="ECO:0000313" key="2">
    <source>
        <dbReference type="Proteomes" id="UP001259832"/>
    </source>
</evidence>
<dbReference type="EMBL" id="JASMQC010000010">
    <property type="protein sequence ID" value="KAK1941970.1"/>
    <property type="molecule type" value="Genomic_DNA"/>
</dbReference>
<proteinExistence type="predicted"/>
<reference evidence="1" key="1">
    <citation type="submission" date="2023-08" db="EMBL/GenBank/DDBJ databases">
        <title>Reference Genome Resource for the Citrus Pathogen Phytophthora citrophthora.</title>
        <authorList>
            <person name="Moller H."/>
            <person name="Coetzee B."/>
            <person name="Rose L.J."/>
            <person name="Van Niekerk J.M."/>
        </authorList>
    </citation>
    <scope>NUCLEOTIDE SEQUENCE</scope>
    <source>
        <strain evidence="1">STE-U-9442</strain>
    </source>
</reference>
<dbReference type="AlphaFoldDB" id="A0AAD9GP12"/>
<name>A0AAD9GP12_9STRA</name>
<gene>
    <name evidence="1" type="ORF">P3T76_006292</name>
</gene>
<sequence length="64" mass="7558">MKLRQHYEPSEKLYKKLFVLVALRFVKINAERSRALELNFDMLQTCKEFGYANEGLMKTSSRVS</sequence>
<accession>A0AAD9GP12</accession>
<protein>
    <submittedName>
        <fullName evidence="1">Uncharacterized protein</fullName>
    </submittedName>
</protein>
<organism evidence="1 2">
    <name type="scientific">Phytophthora citrophthora</name>
    <dbReference type="NCBI Taxonomy" id="4793"/>
    <lineage>
        <taxon>Eukaryota</taxon>
        <taxon>Sar</taxon>
        <taxon>Stramenopiles</taxon>
        <taxon>Oomycota</taxon>
        <taxon>Peronosporomycetes</taxon>
        <taxon>Peronosporales</taxon>
        <taxon>Peronosporaceae</taxon>
        <taxon>Phytophthora</taxon>
    </lineage>
</organism>